<accession>A0A2M3ZNR9</accession>
<sequence length="93" mass="10105">MMTLLLLLAFWDGLQWWPPCDSRVTFHDRRHRTRADVIGTVGTSILLLPSTGPSLPHVAGGLRAGPRAGSEGPACWMCISPSFVVVMVCVCPM</sequence>
<dbReference type="AlphaFoldDB" id="A0A2M3ZNR9"/>
<feature type="signal peptide" evidence="1">
    <location>
        <begin position="1"/>
        <end position="16"/>
    </location>
</feature>
<keyword evidence="1" id="KW-0732">Signal</keyword>
<organism evidence="2">
    <name type="scientific">Anopheles braziliensis</name>
    <dbReference type="NCBI Taxonomy" id="58242"/>
    <lineage>
        <taxon>Eukaryota</taxon>
        <taxon>Metazoa</taxon>
        <taxon>Ecdysozoa</taxon>
        <taxon>Arthropoda</taxon>
        <taxon>Hexapoda</taxon>
        <taxon>Insecta</taxon>
        <taxon>Pterygota</taxon>
        <taxon>Neoptera</taxon>
        <taxon>Endopterygota</taxon>
        <taxon>Diptera</taxon>
        <taxon>Nematocera</taxon>
        <taxon>Culicoidea</taxon>
        <taxon>Culicidae</taxon>
        <taxon>Anophelinae</taxon>
        <taxon>Anopheles</taxon>
    </lineage>
</organism>
<evidence type="ECO:0000256" key="1">
    <source>
        <dbReference type="SAM" id="SignalP"/>
    </source>
</evidence>
<protein>
    <submittedName>
        <fullName evidence="2">Putative secreted peptide</fullName>
    </submittedName>
</protein>
<evidence type="ECO:0000313" key="2">
    <source>
        <dbReference type="EMBL" id="MBW30181.1"/>
    </source>
</evidence>
<reference evidence="2" key="1">
    <citation type="submission" date="2018-01" db="EMBL/GenBank/DDBJ databases">
        <title>An insight into the sialome of Amazonian anophelines.</title>
        <authorList>
            <person name="Ribeiro J.M."/>
            <person name="Scarpassa V."/>
            <person name="Calvo E."/>
        </authorList>
    </citation>
    <scope>NUCLEOTIDE SEQUENCE</scope>
    <source>
        <tissue evidence="2">Salivary glands</tissue>
    </source>
</reference>
<feature type="chain" id="PRO_5014785608" evidence="1">
    <location>
        <begin position="17"/>
        <end position="93"/>
    </location>
</feature>
<name>A0A2M3ZNR9_9DIPT</name>
<dbReference type="EMBL" id="GGFM01009430">
    <property type="protein sequence ID" value="MBW30181.1"/>
    <property type="molecule type" value="Transcribed_RNA"/>
</dbReference>
<proteinExistence type="predicted"/>